<evidence type="ECO:0000256" key="1">
    <source>
        <dbReference type="SAM" id="MobiDB-lite"/>
    </source>
</evidence>
<feature type="compositionally biased region" description="Basic residues" evidence="1">
    <location>
        <begin position="95"/>
        <end position="105"/>
    </location>
</feature>
<evidence type="ECO:0000313" key="2">
    <source>
        <dbReference type="EMBL" id="KAK7683700.1"/>
    </source>
</evidence>
<name>A0AAW0FQX0_9APHY</name>
<evidence type="ECO:0008006" key="4">
    <source>
        <dbReference type="Google" id="ProtNLM"/>
    </source>
</evidence>
<organism evidence="2 3">
    <name type="scientific">Cerrena zonata</name>
    <dbReference type="NCBI Taxonomy" id="2478898"/>
    <lineage>
        <taxon>Eukaryota</taxon>
        <taxon>Fungi</taxon>
        <taxon>Dikarya</taxon>
        <taxon>Basidiomycota</taxon>
        <taxon>Agaricomycotina</taxon>
        <taxon>Agaricomycetes</taxon>
        <taxon>Polyporales</taxon>
        <taxon>Cerrenaceae</taxon>
        <taxon>Cerrena</taxon>
    </lineage>
</organism>
<gene>
    <name evidence="2" type="ORF">QCA50_013076</name>
</gene>
<dbReference type="Gene3D" id="3.80.10.10">
    <property type="entry name" value="Ribonuclease Inhibitor"/>
    <property type="match status" value="1"/>
</dbReference>
<feature type="compositionally biased region" description="Basic and acidic residues" evidence="1">
    <location>
        <begin position="35"/>
        <end position="45"/>
    </location>
</feature>
<evidence type="ECO:0000313" key="3">
    <source>
        <dbReference type="Proteomes" id="UP001385951"/>
    </source>
</evidence>
<sequence length="543" mass="61542">MPPKRASRANKRKTELSPLRDIARSAQKQVRNARKHSENVSEKVAGRLPSRLPKAGVEQESLDNAPISSRTRSRCKKRTFADDRDTIEAVTDHGQHRKPAKRRRTSNPSKQETIAEVAQGAKALLLPVELHGLILEMFWKHVDLDDREMFTMRSCASVCKVWRAAARTHLFRSIKIHSRASLERLASLVRSDSSIVGYIQKVTLLGYSGNCKSGWLYAFPSLLETPLRSLRTLEIRHVNIAKPQKKDLRAYCDWIRTLSELASVRQLYIGLVSMSPNALTALVRAFPHLTKVWLEQTYFSPLKDRVPLIDESSHATDAPRFPPANDRTIAYPILHPPSAICSLKVDNFASDTPFNFDCLKDCFIPEFISSSLTTLDLMPSVHVASAGRIITAASPSLDFLQLPTQGTSISQFKAALDLSKLVKLKTFCIYCFDENENKNELVTAHHLISALNAPNLEILSLIIFYDASESDSFQLIDEHLERFTHLKEFRVEYFWNTSEAFDIRRRYAEQNFPLAVKRGLLQVKVHDMKNLLPYPLQVNPGTL</sequence>
<keyword evidence="3" id="KW-1185">Reference proteome</keyword>
<comment type="caution">
    <text evidence="2">The sequence shown here is derived from an EMBL/GenBank/DDBJ whole genome shotgun (WGS) entry which is preliminary data.</text>
</comment>
<reference evidence="2 3" key="1">
    <citation type="submission" date="2022-09" db="EMBL/GenBank/DDBJ databases">
        <authorList>
            <person name="Palmer J.M."/>
        </authorList>
    </citation>
    <scope>NUCLEOTIDE SEQUENCE [LARGE SCALE GENOMIC DNA]</scope>
    <source>
        <strain evidence="2 3">DSM 7382</strain>
    </source>
</reference>
<dbReference type="SUPFAM" id="SSF52047">
    <property type="entry name" value="RNI-like"/>
    <property type="match status" value="1"/>
</dbReference>
<dbReference type="InterPro" id="IPR032675">
    <property type="entry name" value="LRR_dom_sf"/>
</dbReference>
<feature type="region of interest" description="Disordered" evidence="1">
    <location>
        <begin position="1"/>
        <end position="111"/>
    </location>
</feature>
<feature type="compositionally biased region" description="Basic residues" evidence="1">
    <location>
        <begin position="1"/>
        <end position="11"/>
    </location>
</feature>
<feature type="compositionally biased region" description="Basic and acidic residues" evidence="1">
    <location>
        <begin position="79"/>
        <end position="94"/>
    </location>
</feature>
<dbReference type="EMBL" id="JASBNA010000029">
    <property type="protein sequence ID" value="KAK7683700.1"/>
    <property type="molecule type" value="Genomic_DNA"/>
</dbReference>
<dbReference type="AlphaFoldDB" id="A0AAW0FQX0"/>
<accession>A0AAW0FQX0</accession>
<protein>
    <recommendedName>
        <fullName evidence="4">F-box domain-containing protein</fullName>
    </recommendedName>
</protein>
<proteinExistence type="predicted"/>
<dbReference type="Proteomes" id="UP001385951">
    <property type="component" value="Unassembled WGS sequence"/>
</dbReference>